<dbReference type="Proteomes" id="UP000830375">
    <property type="component" value="Unassembled WGS sequence"/>
</dbReference>
<evidence type="ECO:0000313" key="1">
    <source>
        <dbReference type="EMBL" id="KAI2645168.1"/>
    </source>
</evidence>
<protein>
    <recommendedName>
        <fullName evidence="3">Nuclease HARBI1</fullName>
    </recommendedName>
</protein>
<reference evidence="1 2" key="1">
    <citation type="submission" date="2022-01" db="EMBL/GenBank/DDBJ databases">
        <title>A high-quality chromosome-level genome assembly of rohu carp, Labeo rohita.</title>
        <authorList>
            <person name="Arick M.A. II"/>
            <person name="Hsu C.-Y."/>
            <person name="Magbanua Z."/>
            <person name="Pechanova O."/>
            <person name="Grover C."/>
            <person name="Miller E."/>
            <person name="Thrash A."/>
            <person name="Ezzel L."/>
            <person name="Alam S."/>
            <person name="Benzie J."/>
            <person name="Hamilton M."/>
            <person name="Karsi A."/>
            <person name="Lawrence M.L."/>
            <person name="Peterson D.G."/>
        </authorList>
    </citation>
    <scope>NUCLEOTIDE SEQUENCE [LARGE SCALE GENOMIC DNA]</scope>
    <source>
        <strain evidence="2">BAU-BD-2019</strain>
        <tissue evidence="1">Blood</tissue>
    </source>
</reference>
<evidence type="ECO:0008006" key="3">
    <source>
        <dbReference type="Google" id="ProtNLM"/>
    </source>
</evidence>
<proteinExistence type="predicted"/>
<gene>
    <name evidence="1" type="ORF">H4Q32_028646</name>
</gene>
<name>A0ABQ8L388_LABRO</name>
<dbReference type="EMBL" id="JACTAM010002316">
    <property type="protein sequence ID" value="KAI2645168.1"/>
    <property type="molecule type" value="Genomic_DNA"/>
</dbReference>
<sequence>MNTTSFCNLSTAVPILQLYFEEAADHRAHLCLSLPSTRSLIGAVNLESDHVWKRDIEVLVFLYWLAHAASYRVVSLTFDIPKTSVHDIVSKAILGILRRVICFPIGNDLKAVGAGFGQLAFQQGSWCNRQLSFPHETSSK</sequence>
<accession>A0ABQ8L388</accession>
<organism evidence="1 2">
    <name type="scientific">Labeo rohita</name>
    <name type="common">Indian major carp</name>
    <name type="synonym">Cyprinus rohita</name>
    <dbReference type="NCBI Taxonomy" id="84645"/>
    <lineage>
        <taxon>Eukaryota</taxon>
        <taxon>Metazoa</taxon>
        <taxon>Chordata</taxon>
        <taxon>Craniata</taxon>
        <taxon>Vertebrata</taxon>
        <taxon>Euteleostomi</taxon>
        <taxon>Actinopterygii</taxon>
        <taxon>Neopterygii</taxon>
        <taxon>Teleostei</taxon>
        <taxon>Ostariophysi</taxon>
        <taxon>Cypriniformes</taxon>
        <taxon>Cyprinidae</taxon>
        <taxon>Labeoninae</taxon>
        <taxon>Labeonini</taxon>
        <taxon>Labeo</taxon>
    </lineage>
</organism>
<comment type="caution">
    <text evidence="1">The sequence shown here is derived from an EMBL/GenBank/DDBJ whole genome shotgun (WGS) entry which is preliminary data.</text>
</comment>
<evidence type="ECO:0000313" key="2">
    <source>
        <dbReference type="Proteomes" id="UP000830375"/>
    </source>
</evidence>
<keyword evidence="2" id="KW-1185">Reference proteome</keyword>